<reference evidence="1" key="1">
    <citation type="submission" date="2021-05" db="EMBL/GenBank/DDBJ databases">
        <authorList>
            <person name="Scholz U."/>
            <person name="Mascher M."/>
            <person name="Fiebig A."/>
        </authorList>
    </citation>
    <scope>NUCLEOTIDE SEQUENCE [LARGE SCALE GENOMIC DNA]</scope>
</reference>
<proteinExistence type="predicted"/>
<reference evidence="1" key="2">
    <citation type="submission" date="2025-09" db="UniProtKB">
        <authorList>
            <consortium name="EnsemblPlants"/>
        </authorList>
    </citation>
    <scope>IDENTIFICATION</scope>
</reference>
<organism evidence="1 2">
    <name type="scientific">Avena sativa</name>
    <name type="common">Oat</name>
    <dbReference type="NCBI Taxonomy" id="4498"/>
    <lineage>
        <taxon>Eukaryota</taxon>
        <taxon>Viridiplantae</taxon>
        <taxon>Streptophyta</taxon>
        <taxon>Embryophyta</taxon>
        <taxon>Tracheophyta</taxon>
        <taxon>Spermatophyta</taxon>
        <taxon>Magnoliopsida</taxon>
        <taxon>Liliopsida</taxon>
        <taxon>Poales</taxon>
        <taxon>Poaceae</taxon>
        <taxon>BOP clade</taxon>
        <taxon>Pooideae</taxon>
        <taxon>Poodae</taxon>
        <taxon>Poeae</taxon>
        <taxon>Poeae Chloroplast Group 1 (Aveneae type)</taxon>
        <taxon>Aveninae</taxon>
        <taxon>Avena</taxon>
    </lineage>
</organism>
<dbReference type="EnsemblPlants" id="AVESA.00010b.r2.1AG0022230.1">
    <property type="protein sequence ID" value="AVESA.00010b.r2.1AG0022230.1.CDS"/>
    <property type="gene ID" value="AVESA.00010b.r2.1AG0022230"/>
</dbReference>
<evidence type="ECO:0000313" key="1">
    <source>
        <dbReference type="EnsemblPlants" id="AVESA.00010b.r2.1AG0022230.1.CDS"/>
    </source>
</evidence>
<keyword evidence="2" id="KW-1185">Reference proteome</keyword>
<evidence type="ECO:0000313" key="2">
    <source>
        <dbReference type="Proteomes" id="UP001732700"/>
    </source>
</evidence>
<dbReference type="Proteomes" id="UP001732700">
    <property type="component" value="Chromosome 1A"/>
</dbReference>
<sequence>MEDKRSIQPAAAMEFRSRVETLTQPIGQSAKTCFEKMMSTKETIVRAVQPTPRGVAVGAPIRFFDDRTGYIRDQLENKDGTGRTFFRPKCVAIGPRFHGDKDLERGEEIKHIAAWDFWECSDQPFSALYAQVEAVTGVTRASYACSTASFSDEDFTAMMFVDGCFLLQLIVRHNIKDGGVLTDTDDLSSALHQVGIATFLEDIFVVENQIPWLVLQALMAVRPVQVINFIDTRVAIWFDKQSARPDHQHGIGRSANDYGPIHLLDLLCKRQIGQASTLTDEQIYTYGKLEVVVALTSVTELSEAGVNICPSRTPRFADVGFWWRWPVFGHLSLPPLILRQRTMLLLLNMLAFELFYWDKRDNRSNVAAYFGILSTLMSTEEDVRQLRRKGIIQTTLSDKEVMKFFKNLEPHTYWNNAIITTHLLRATINNFFKRQRVWIDVHRFVYNNFKFLFAIESFLSVSLSILKAILSLQGSSNAGPVAGH</sequence>
<name>A0ACD5TAX6_AVESA</name>
<protein>
    <submittedName>
        <fullName evidence="1">Uncharacterized protein</fullName>
    </submittedName>
</protein>
<accession>A0ACD5TAX6</accession>